<feature type="signal peptide" evidence="8">
    <location>
        <begin position="1"/>
        <end position="21"/>
    </location>
</feature>
<evidence type="ECO:0000256" key="6">
    <source>
        <dbReference type="RuleBase" id="RU003983"/>
    </source>
</evidence>
<sequence length="244" mass="26650">MRKFFTYSLLSLAISSAPALAFELNTGLIDAAKDAGKAVTLSDEEIVAMGRDSATAYDEQNKVSPASSQYSKRLAKLTKKHLKEDGLNLNFKVYEDENVNAFALPDGSIRVYSGLMDMMTDEELIGVIGHEIGHVKLQHTKTQFQKAYAASAARKGVASQGGMAGKLAKSQLVDLADEVMKAQFSQSDELGSDDYSFKFMKKHGYKREALISSFKKLASLGDVDSITSSHPAPSKRAKRLEKQL</sequence>
<accession>A0ABS8WAJ0</accession>
<feature type="chain" id="PRO_5045445190" evidence="8">
    <location>
        <begin position="22"/>
        <end position="244"/>
    </location>
</feature>
<comment type="caution">
    <text evidence="10">The sequence shown here is derived from an EMBL/GenBank/DDBJ whole genome shotgun (WGS) entry which is preliminary data.</text>
</comment>
<dbReference type="PANTHER" id="PTHR22726:SF8">
    <property type="entry name" value="METALLOPROTEASE YCAL"/>
    <property type="match status" value="1"/>
</dbReference>
<dbReference type="InterPro" id="IPR001915">
    <property type="entry name" value="Peptidase_M48"/>
</dbReference>
<keyword evidence="2" id="KW-0479">Metal-binding</keyword>
<keyword evidence="3 6" id="KW-0378">Hydrolase</keyword>
<dbReference type="Gene3D" id="3.30.2010.10">
    <property type="entry name" value="Metalloproteases ('zincins'), catalytic domain"/>
    <property type="match status" value="1"/>
</dbReference>
<evidence type="ECO:0000313" key="11">
    <source>
        <dbReference type="Proteomes" id="UP001201273"/>
    </source>
</evidence>
<dbReference type="InterPro" id="IPR051156">
    <property type="entry name" value="Mito/Outer_Membr_Metalloprot"/>
</dbReference>
<keyword evidence="4 6" id="KW-0862">Zinc</keyword>
<evidence type="ECO:0000256" key="8">
    <source>
        <dbReference type="SAM" id="SignalP"/>
    </source>
</evidence>
<evidence type="ECO:0000256" key="7">
    <source>
        <dbReference type="SAM" id="MobiDB-lite"/>
    </source>
</evidence>
<evidence type="ECO:0000313" key="10">
    <source>
        <dbReference type="EMBL" id="MCE2595275.1"/>
    </source>
</evidence>
<evidence type="ECO:0000259" key="9">
    <source>
        <dbReference type="Pfam" id="PF01435"/>
    </source>
</evidence>
<gene>
    <name evidence="10" type="ORF">K6Y31_10655</name>
</gene>
<comment type="similarity">
    <text evidence="6">Belongs to the peptidase M48 family.</text>
</comment>
<feature type="region of interest" description="Disordered" evidence="7">
    <location>
        <begin position="223"/>
        <end position="244"/>
    </location>
</feature>
<dbReference type="PANTHER" id="PTHR22726">
    <property type="entry name" value="METALLOENDOPEPTIDASE OMA1"/>
    <property type="match status" value="1"/>
</dbReference>
<dbReference type="Pfam" id="PF01435">
    <property type="entry name" value="Peptidase_M48"/>
    <property type="match status" value="1"/>
</dbReference>
<reference evidence="10 11" key="1">
    <citation type="journal article" date="2022" name="Environ. Microbiol. Rep.">
        <title>Eco-phylogenetic analyses reveal divergent evolution of vitamin B12 metabolism in the marine bacterial family 'Psychromonadaceae'.</title>
        <authorList>
            <person name="Jin X."/>
            <person name="Yang Y."/>
            <person name="Cao H."/>
            <person name="Gao B."/>
            <person name="Zhao Z."/>
        </authorList>
    </citation>
    <scope>NUCLEOTIDE SEQUENCE [LARGE SCALE GENOMIC DNA]</scope>
    <source>
        <strain evidence="10 11">MKS20</strain>
    </source>
</reference>
<dbReference type="Proteomes" id="UP001201273">
    <property type="component" value="Unassembled WGS sequence"/>
</dbReference>
<evidence type="ECO:0000256" key="1">
    <source>
        <dbReference type="ARBA" id="ARBA00022670"/>
    </source>
</evidence>
<name>A0ABS8WAJ0_9GAMM</name>
<proteinExistence type="inferred from homology"/>
<feature type="compositionally biased region" description="Basic residues" evidence="7">
    <location>
        <begin position="233"/>
        <end position="244"/>
    </location>
</feature>
<keyword evidence="5 6" id="KW-0482">Metalloprotease</keyword>
<keyword evidence="8" id="KW-0732">Signal</keyword>
<evidence type="ECO:0000256" key="5">
    <source>
        <dbReference type="ARBA" id="ARBA00023049"/>
    </source>
</evidence>
<dbReference type="CDD" id="cd07334">
    <property type="entry name" value="M48C_loiP_like"/>
    <property type="match status" value="1"/>
</dbReference>
<dbReference type="EMBL" id="JAIMJA010000009">
    <property type="protein sequence ID" value="MCE2595275.1"/>
    <property type="molecule type" value="Genomic_DNA"/>
</dbReference>
<evidence type="ECO:0000256" key="3">
    <source>
        <dbReference type="ARBA" id="ARBA00022801"/>
    </source>
</evidence>
<comment type="cofactor">
    <cofactor evidence="6">
        <name>Zn(2+)</name>
        <dbReference type="ChEBI" id="CHEBI:29105"/>
    </cofactor>
    <text evidence="6">Binds 1 zinc ion per subunit.</text>
</comment>
<evidence type="ECO:0000256" key="4">
    <source>
        <dbReference type="ARBA" id="ARBA00022833"/>
    </source>
</evidence>
<keyword evidence="1 6" id="KW-0645">Protease</keyword>
<keyword evidence="11" id="KW-1185">Reference proteome</keyword>
<feature type="domain" description="Peptidase M48" evidence="9">
    <location>
        <begin position="81"/>
        <end position="242"/>
    </location>
</feature>
<dbReference type="RefSeq" id="WP_233052764.1">
    <property type="nucleotide sequence ID" value="NZ_JAIMJA010000009.1"/>
</dbReference>
<protein>
    <submittedName>
        <fullName evidence="10">M48 family metallopeptidase</fullName>
    </submittedName>
</protein>
<evidence type="ECO:0000256" key="2">
    <source>
        <dbReference type="ARBA" id="ARBA00022723"/>
    </source>
</evidence>
<organism evidence="10 11">
    <name type="scientific">Motilimonas cestriensis</name>
    <dbReference type="NCBI Taxonomy" id="2742685"/>
    <lineage>
        <taxon>Bacteria</taxon>
        <taxon>Pseudomonadati</taxon>
        <taxon>Pseudomonadota</taxon>
        <taxon>Gammaproteobacteria</taxon>
        <taxon>Alteromonadales</taxon>
        <taxon>Alteromonadales genera incertae sedis</taxon>
        <taxon>Motilimonas</taxon>
    </lineage>
</organism>